<accession>E0A1G1</accession>
<evidence type="ECO:0000256" key="5">
    <source>
        <dbReference type="ARBA" id="ARBA00023274"/>
    </source>
</evidence>
<keyword evidence="3" id="KW-0862">Zinc</keyword>
<dbReference type="GO" id="GO:1990904">
    <property type="term" value="C:ribonucleoprotein complex"/>
    <property type="evidence" value="ECO:0007669"/>
    <property type="project" value="UniProtKB-KW"/>
</dbReference>
<dbReference type="GO" id="GO:0005840">
    <property type="term" value="C:ribosome"/>
    <property type="evidence" value="ECO:0007669"/>
    <property type="project" value="UniProtKB-KW"/>
</dbReference>
<evidence type="ECO:0000256" key="1">
    <source>
        <dbReference type="ARBA" id="ARBA00001947"/>
    </source>
</evidence>
<dbReference type="Pfam" id="PF01667">
    <property type="entry name" value="Ribosomal_S27e"/>
    <property type="match status" value="1"/>
</dbReference>
<evidence type="ECO:0000256" key="2">
    <source>
        <dbReference type="ARBA" id="ARBA00010919"/>
    </source>
</evidence>
<dbReference type="InterPro" id="IPR000592">
    <property type="entry name" value="Ribosomal_eS27"/>
</dbReference>
<feature type="non-terminal residue" evidence="6">
    <location>
        <position position="66"/>
    </location>
</feature>
<reference evidence="6" key="1">
    <citation type="journal article" date="2010" name="Trends Microbiol.">
        <title>Distinct gene set in two different lineages of ammonia-oxidizing archaea supports the phylum Thaumarchaeota.</title>
        <authorList>
            <person name="Spang A."/>
            <person name="Hatzenpichler R."/>
            <person name="Brochier-Armanet C."/>
            <person name="Rattei T."/>
            <person name="Tischler P."/>
            <person name="Spieck E."/>
            <person name="Streit W."/>
            <person name="Stahl D.A."/>
            <person name="Wagner M."/>
            <person name="Schleper C."/>
        </authorList>
    </citation>
    <scope>NUCLEOTIDE SEQUENCE</scope>
    <source>
        <strain evidence="6">Enrichment culture Ga9.2</strain>
    </source>
</reference>
<dbReference type="GO" id="GO:0003735">
    <property type="term" value="F:structural constituent of ribosome"/>
    <property type="evidence" value="ECO:0007669"/>
    <property type="project" value="InterPro"/>
</dbReference>
<evidence type="ECO:0000313" key="6">
    <source>
        <dbReference type="EMBL" id="ADK26017.1"/>
    </source>
</evidence>
<name>E0A1G1_9ARCH</name>
<dbReference type="HAMAP" id="MF_00371">
    <property type="entry name" value="Ribosomal_eS27"/>
    <property type="match status" value="1"/>
</dbReference>
<dbReference type="InterPro" id="IPR011332">
    <property type="entry name" value="Ribosomal_zn-bd"/>
</dbReference>
<evidence type="ECO:0000256" key="4">
    <source>
        <dbReference type="ARBA" id="ARBA00022980"/>
    </source>
</evidence>
<proteinExistence type="inferred from homology"/>
<dbReference type="GO" id="GO:0006412">
    <property type="term" value="P:translation"/>
    <property type="evidence" value="ECO:0007669"/>
    <property type="project" value="InterPro"/>
</dbReference>
<comment type="similarity">
    <text evidence="2">Belongs to the eukaryotic ribosomal protein eS27 family.</text>
</comment>
<keyword evidence="5" id="KW-0687">Ribonucleoprotein</keyword>
<keyword evidence="4" id="KW-0689">Ribosomal protein</keyword>
<evidence type="ECO:0000256" key="3">
    <source>
        <dbReference type="ARBA" id="ARBA00022833"/>
    </source>
</evidence>
<dbReference type="Gene3D" id="2.20.25.100">
    <property type="entry name" value="Zn-binding ribosomal proteins"/>
    <property type="match status" value="1"/>
</dbReference>
<dbReference type="SUPFAM" id="SSF57829">
    <property type="entry name" value="Zn-binding ribosomal proteins"/>
    <property type="match status" value="1"/>
</dbReference>
<organism evidence="6">
    <name type="scientific">Candidatus Nitrososphaera gargensis</name>
    <dbReference type="NCBI Taxonomy" id="497727"/>
    <lineage>
        <taxon>Archaea</taxon>
        <taxon>Nitrososphaerota</taxon>
        <taxon>Nitrososphaeria</taxon>
        <taxon>Nitrososphaerales</taxon>
        <taxon>Nitrososphaeraceae</taxon>
        <taxon>Nitrososphaera</taxon>
    </lineage>
</organism>
<dbReference type="AlphaFoldDB" id="E0A1G1"/>
<comment type="cofactor">
    <cofactor evidence="1">
        <name>Zn(2+)</name>
        <dbReference type="ChEBI" id="CHEBI:29105"/>
    </cofactor>
</comment>
<dbReference type="EMBL" id="HM230019">
    <property type="protein sequence ID" value="ADK26017.1"/>
    <property type="molecule type" value="Genomic_DNA"/>
</dbReference>
<dbReference type="InterPro" id="IPR023407">
    <property type="entry name" value="Ribosomal_eS27_Zn-bd_dom_sf"/>
</dbReference>
<protein>
    <submittedName>
        <fullName evidence="6">R-protein S27e</fullName>
    </submittedName>
</protein>
<sequence>MKKENIMVPKPRSAFLSVQCEKCGEKAIVFSHTTTNINCKSCGELLAERSGGLANIYGKVLGALDE</sequence>
<dbReference type="NCBIfam" id="NF001629">
    <property type="entry name" value="PRK00415.1"/>
    <property type="match status" value="1"/>
</dbReference>
<dbReference type="OMA" id="TTHINCR"/>